<dbReference type="AlphaFoldDB" id="A0A844F9P7"/>
<sequence>MRKKGLLAALVILVMMVLSGCGMSAEDAQSYAKSVLDANYKGEFKDYVEWTKSSEKEAKELYEENIDTTMKESGLNDLGLSEELSANYRQMFVDMVKQAKYEVGEAKEADDDAYAIEITVEPFTGFDGIQDEVTTKVTEEVRNMEEIPGEEQINELFYQRMYDIMAERVKNPTFGEKESVTVHVKPDSDGVYYIPQDELTKLDNTLFPADNL</sequence>
<evidence type="ECO:0008006" key="4">
    <source>
        <dbReference type="Google" id="ProtNLM"/>
    </source>
</evidence>
<feature type="signal peptide" evidence="1">
    <location>
        <begin position="1"/>
        <end position="24"/>
    </location>
</feature>
<gene>
    <name evidence="2" type="ORF">FYJ37_13475</name>
</gene>
<dbReference type="RefSeq" id="WP_154322584.1">
    <property type="nucleotide sequence ID" value="NZ_CAMAAA010000017.1"/>
</dbReference>
<keyword evidence="1" id="KW-0732">Signal</keyword>
<dbReference type="Proteomes" id="UP000462363">
    <property type="component" value="Unassembled WGS sequence"/>
</dbReference>
<evidence type="ECO:0000313" key="3">
    <source>
        <dbReference type="Proteomes" id="UP000462363"/>
    </source>
</evidence>
<dbReference type="EMBL" id="VUMB01000032">
    <property type="protein sequence ID" value="MSS41320.1"/>
    <property type="molecule type" value="Genomic_DNA"/>
</dbReference>
<proteinExistence type="predicted"/>
<reference evidence="2 3" key="1">
    <citation type="submission" date="2019-08" db="EMBL/GenBank/DDBJ databases">
        <title>In-depth cultivation of the pig gut microbiome towards novel bacterial diversity and tailored functional studies.</title>
        <authorList>
            <person name="Wylensek D."/>
            <person name="Hitch T.C.A."/>
            <person name="Clavel T."/>
        </authorList>
    </citation>
    <scope>NUCLEOTIDE SEQUENCE [LARGE SCALE GENOMIC DNA]</scope>
    <source>
        <strain evidence="2 3">BL-389-WT-3D</strain>
    </source>
</reference>
<protein>
    <recommendedName>
        <fullName evidence="4">DUF5105 domain-containing protein</fullName>
    </recommendedName>
</protein>
<comment type="caution">
    <text evidence="2">The sequence shown here is derived from an EMBL/GenBank/DDBJ whole genome shotgun (WGS) entry which is preliminary data.</text>
</comment>
<feature type="chain" id="PRO_5038678433" description="DUF5105 domain-containing protein" evidence="1">
    <location>
        <begin position="25"/>
        <end position="212"/>
    </location>
</feature>
<organism evidence="2 3">
    <name type="scientific">Clostridium scindens (strain JCM 10418 / VPI 12708)</name>
    <dbReference type="NCBI Taxonomy" id="29347"/>
    <lineage>
        <taxon>Bacteria</taxon>
        <taxon>Bacillati</taxon>
        <taxon>Bacillota</taxon>
        <taxon>Clostridia</taxon>
        <taxon>Lachnospirales</taxon>
        <taxon>Lachnospiraceae</taxon>
    </lineage>
</organism>
<evidence type="ECO:0000256" key="1">
    <source>
        <dbReference type="SAM" id="SignalP"/>
    </source>
</evidence>
<name>A0A844F9P7_CLOSV</name>
<evidence type="ECO:0000313" key="2">
    <source>
        <dbReference type="EMBL" id="MSS41320.1"/>
    </source>
</evidence>
<accession>A0A844F9P7</accession>